<evidence type="ECO:0000256" key="2">
    <source>
        <dbReference type="ARBA" id="ARBA00022692"/>
    </source>
</evidence>
<organism evidence="6 7">
    <name type="scientific">Silvimonas terrae</name>
    <dbReference type="NCBI Taxonomy" id="300266"/>
    <lineage>
        <taxon>Bacteria</taxon>
        <taxon>Pseudomonadati</taxon>
        <taxon>Pseudomonadota</taxon>
        <taxon>Betaproteobacteria</taxon>
        <taxon>Neisseriales</taxon>
        <taxon>Chitinibacteraceae</taxon>
        <taxon>Silvimonas</taxon>
    </lineage>
</organism>
<name>A0A840RGA3_9NEIS</name>
<dbReference type="SUPFAM" id="SSF161084">
    <property type="entry name" value="MAPEG domain-like"/>
    <property type="match status" value="1"/>
</dbReference>
<accession>A0A840RGA3</accession>
<evidence type="ECO:0000313" key="7">
    <source>
        <dbReference type="Proteomes" id="UP000543030"/>
    </source>
</evidence>
<dbReference type="Gene3D" id="1.20.120.550">
    <property type="entry name" value="Membrane associated eicosanoid/glutathione metabolism-like domain"/>
    <property type="match status" value="1"/>
</dbReference>
<evidence type="ECO:0000256" key="1">
    <source>
        <dbReference type="ARBA" id="ARBA00004370"/>
    </source>
</evidence>
<gene>
    <name evidence="6" type="ORF">HNQ50_002052</name>
</gene>
<dbReference type="RefSeq" id="WP_184100212.1">
    <property type="nucleotide sequence ID" value="NZ_JACHHN010000004.1"/>
</dbReference>
<feature type="transmembrane region" description="Helical" evidence="5">
    <location>
        <begin position="83"/>
        <end position="103"/>
    </location>
</feature>
<evidence type="ECO:0000256" key="5">
    <source>
        <dbReference type="SAM" id="Phobius"/>
    </source>
</evidence>
<keyword evidence="4 5" id="KW-0472">Membrane</keyword>
<dbReference type="InterPro" id="IPR023352">
    <property type="entry name" value="MAPEG-like_dom_sf"/>
</dbReference>
<feature type="transmembrane region" description="Helical" evidence="5">
    <location>
        <begin position="59"/>
        <end position="77"/>
    </location>
</feature>
<sequence length="128" mass="14399">MNLELHWLVWSIVLGLVYVMAYALVISQTKGPAWTAGPRDEGQPQQGLAGRLARAQRNYMETWPFFAAAVLLAHVLARESTQTALGCALYFWARVAYLPLYAFGVRWVRSLVWVVSMIGLLMVLIALF</sequence>
<evidence type="ECO:0000256" key="4">
    <source>
        <dbReference type="ARBA" id="ARBA00023136"/>
    </source>
</evidence>
<dbReference type="InterPro" id="IPR001129">
    <property type="entry name" value="Membr-assoc_MAPEG"/>
</dbReference>
<reference evidence="6 7" key="1">
    <citation type="submission" date="2020-08" db="EMBL/GenBank/DDBJ databases">
        <title>Genomic Encyclopedia of Type Strains, Phase IV (KMG-IV): sequencing the most valuable type-strain genomes for metagenomic binning, comparative biology and taxonomic classification.</title>
        <authorList>
            <person name="Goeker M."/>
        </authorList>
    </citation>
    <scope>NUCLEOTIDE SEQUENCE [LARGE SCALE GENOMIC DNA]</scope>
    <source>
        <strain evidence="6 7">DSM 18233</strain>
    </source>
</reference>
<evidence type="ECO:0000256" key="3">
    <source>
        <dbReference type="ARBA" id="ARBA00022989"/>
    </source>
</evidence>
<keyword evidence="2 5" id="KW-0812">Transmembrane</keyword>
<dbReference type="AlphaFoldDB" id="A0A840RGA3"/>
<dbReference type="PANTHER" id="PTHR35371:SF1">
    <property type="entry name" value="BLR7753 PROTEIN"/>
    <property type="match status" value="1"/>
</dbReference>
<dbReference type="PANTHER" id="PTHR35371">
    <property type="entry name" value="INNER MEMBRANE PROTEIN"/>
    <property type="match status" value="1"/>
</dbReference>
<keyword evidence="3 5" id="KW-1133">Transmembrane helix</keyword>
<comment type="subcellular location">
    <subcellularLocation>
        <location evidence="1">Membrane</location>
    </subcellularLocation>
</comment>
<comment type="caution">
    <text evidence="6">The sequence shown here is derived from an EMBL/GenBank/DDBJ whole genome shotgun (WGS) entry which is preliminary data.</text>
</comment>
<feature type="transmembrane region" description="Helical" evidence="5">
    <location>
        <begin position="110"/>
        <end position="127"/>
    </location>
</feature>
<feature type="transmembrane region" description="Helical" evidence="5">
    <location>
        <begin position="6"/>
        <end position="25"/>
    </location>
</feature>
<dbReference type="Proteomes" id="UP000543030">
    <property type="component" value="Unassembled WGS sequence"/>
</dbReference>
<proteinExistence type="predicted"/>
<dbReference type="GO" id="GO:0016020">
    <property type="term" value="C:membrane"/>
    <property type="evidence" value="ECO:0007669"/>
    <property type="project" value="UniProtKB-SubCell"/>
</dbReference>
<dbReference type="EMBL" id="JACHHN010000004">
    <property type="protein sequence ID" value="MBB5191322.1"/>
    <property type="molecule type" value="Genomic_DNA"/>
</dbReference>
<keyword evidence="7" id="KW-1185">Reference proteome</keyword>
<protein>
    <submittedName>
        <fullName evidence="6">Putative MAPEG superfamily protein</fullName>
    </submittedName>
</protein>
<evidence type="ECO:0000313" key="6">
    <source>
        <dbReference type="EMBL" id="MBB5191322.1"/>
    </source>
</evidence>
<dbReference type="Pfam" id="PF01124">
    <property type="entry name" value="MAPEG"/>
    <property type="match status" value="1"/>
</dbReference>